<dbReference type="PANTHER" id="PTHR43214:SF43">
    <property type="entry name" value="TWO-COMPONENT RESPONSE REGULATOR"/>
    <property type="match status" value="1"/>
</dbReference>
<evidence type="ECO:0000256" key="3">
    <source>
        <dbReference type="PROSITE-ProRule" id="PRU00169"/>
    </source>
</evidence>
<comment type="caution">
    <text evidence="6">The sequence shown here is derived from an EMBL/GenBank/DDBJ whole genome shotgun (WGS) entry which is preliminary data.</text>
</comment>
<dbReference type="EMBL" id="JABBHF010000001">
    <property type="protein sequence ID" value="NMH85981.1"/>
    <property type="molecule type" value="Genomic_DNA"/>
</dbReference>
<proteinExistence type="predicted"/>
<feature type="modified residue" description="4-aspartylphosphate" evidence="3">
    <location>
        <position position="59"/>
    </location>
</feature>
<keyword evidence="7" id="KW-1185">Reference proteome</keyword>
<evidence type="ECO:0000313" key="6">
    <source>
        <dbReference type="EMBL" id="NMH85981.1"/>
    </source>
</evidence>
<dbReference type="InterPro" id="IPR058245">
    <property type="entry name" value="NreC/VraR/RcsB-like_REC"/>
</dbReference>
<accession>A0ABX1RR19</accession>
<name>A0ABX1RR19_9FLAO</name>
<sequence length="215" mass="24246">MIYKKEISIIIADDHQIFLDGLIALFEGVENLCITGTAVNGLEVLSLLDTHVVDMVILDINMPEMDGIELNKIIKKEYPNVKTLVLSMHISPDKISSLAKSNANGYLLKNSGKTELLNAIDSIVNQNVNYYSSEVKEEYMNSIFNSKEKPIEELRDREREIIKLIAQEYTTQEIAEKLFISPHTVNTHRKNLLAKLNVKNLAGLVKYAIKNGLSE</sequence>
<dbReference type="RefSeq" id="WP_169668999.1">
    <property type="nucleotide sequence ID" value="NZ_JABBHF010000001.1"/>
</dbReference>
<dbReference type="PROSITE" id="PS50110">
    <property type="entry name" value="RESPONSE_REGULATORY"/>
    <property type="match status" value="1"/>
</dbReference>
<feature type="domain" description="Response regulatory" evidence="5">
    <location>
        <begin position="8"/>
        <end position="124"/>
    </location>
</feature>
<evidence type="ECO:0000259" key="4">
    <source>
        <dbReference type="PROSITE" id="PS50043"/>
    </source>
</evidence>
<dbReference type="CDD" id="cd17535">
    <property type="entry name" value="REC_NarL-like"/>
    <property type="match status" value="1"/>
</dbReference>
<dbReference type="Pfam" id="PF00196">
    <property type="entry name" value="GerE"/>
    <property type="match status" value="1"/>
</dbReference>
<dbReference type="InterPro" id="IPR036388">
    <property type="entry name" value="WH-like_DNA-bd_sf"/>
</dbReference>
<dbReference type="PRINTS" id="PR00038">
    <property type="entry name" value="HTHLUXR"/>
</dbReference>
<gene>
    <name evidence="6" type="ORF">HHX25_00550</name>
</gene>
<dbReference type="SUPFAM" id="SSF46894">
    <property type="entry name" value="C-terminal effector domain of the bipartite response regulators"/>
    <property type="match status" value="1"/>
</dbReference>
<evidence type="ECO:0000313" key="7">
    <source>
        <dbReference type="Proteomes" id="UP000746690"/>
    </source>
</evidence>
<keyword evidence="1 3" id="KW-0597">Phosphoprotein</keyword>
<dbReference type="InterPro" id="IPR016032">
    <property type="entry name" value="Sig_transdc_resp-reg_C-effctor"/>
</dbReference>
<dbReference type="Proteomes" id="UP000746690">
    <property type="component" value="Unassembled WGS sequence"/>
</dbReference>
<dbReference type="InterPro" id="IPR039420">
    <property type="entry name" value="WalR-like"/>
</dbReference>
<keyword evidence="2" id="KW-0238">DNA-binding</keyword>
<dbReference type="SMART" id="SM00421">
    <property type="entry name" value="HTH_LUXR"/>
    <property type="match status" value="1"/>
</dbReference>
<evidence type="ECO:0000259" key="5">
    <source>
        <dbReference type="PROSITE" id="PS50110"/>
    </source>
</evidence>
<dbReference type="InterPro" id="IPR011006">
    <property type="entry name" value="CheY-like_superfamily"/>
</dbReference>
<dbReference type="PANTHER" id="PTHR43214">
    <property type="entry name" value="TWO-COMPONENT RESPONSE REGULATOR"/>
    <property type="match status" value="1"/>
</dbReference>
<dbReference type="InterPro" id="IPR001789">
    <property type="entry name" value="Sig_transdc_resp-reg_receiver"/>
</dbReference>
<dbReference type="Gene3D" id="1.10.10.10">
    <property type="entry name" value="Winged helix-like DNA-binding domain superfamily/Winged helix DNA-binding domain"/>
    <property type="match status" value="1"/>
</dbReference>
<evidence type="ECO:0000256" key="2">
    <source>
        <dbReference type="ARBA" id="ARBA00023125"/>
    </source>
</evidence>
<dbReference type="SMART" id="SM00448">
    <property type="entry name" value="REC"/>
    <property type="match status" value="1"/>
</dbReference>
<evidence type="ECO:0000256" key="1">
    <source>
        <dbReference type="ARBA" id="ARBA00022553"/>
    </source>
</evidence>
<dbReference type="Pfam" id="PF00072">
    <property type="entry name" value="Response_reg"/>
    <property type="match status" value="1"/>
</dbReference>
<dbReference type="SUPFAM" id="SSF52172">
    <property type="entry name" value="CheY-like"/>
    <property type="match status" value="1"/>
</dbReference>
<dbReference type="InterPro" id="IPR000792">
    <property type="entry name" value="Tscrpt_reg_LuxR_C"/>
</dbReference>
<feature type="domain" description="HTH luxR-type" evidence="4">
    <location>
        <begin position="147"/>
        <end position="212"/>
    </location>
</feature>
<dbReference type="PROSITE" id="PS50043">
    <property type="entry name" value="HTH_LUXR_2"/>
    <property type="match status" value="1"/>
</dbReference>
<organism evidence="6 7">
    <name type="scientific">Flavivirga algicola</name>
    <dbReference type="NCBI Taxonomy" id="2729136"/>
    <lineage>
        <taxon>Bacteria</taxon>
        <taxon>Pseudomonadati</taxon>
        <taxon>Bacteroidota</taxon>
        <taxon>Flavobacteriia</taxon>
        <taxon>Flavobacteriales</taxon>
        <taxon>Flavobacteriaceae</taxon>
        <taxon>Flavivirga</taxon>
    </lineage>
</organism>
<dbReference type="Gene3D" id="3.40.50.2300">
    <property type="match status" value="1"/>
</dbReference>
<reference evidence="6 7" key="1">
    <citation type="submission" date="2020-04" db="EMBL/GenBank/DDBJ databases">
        <title>A Flavivirga sp. nov.</title>
        <authorList>
            <person name="Sun X."/>
        </authorList>
    </citation>
    <scope>NUCLEOTIDE SEQUENCE [LARGE SCALE GENOMIC DNA]</scope>
    <source>
        <strain evidence="6 7">Y03</strain>
    </source>
</reference>
<protein>
    <submittedName>
        <fullName evidence="6">Response regulator transcription factor</fullName>
    </submittedName>
</protein>
<dbReference type="CDD" id="cd06170">
    <property type="entry name" value="LuxR_C_like"/>
    <property type="match status" value="1"/>
</dbReference>